<dbReference type="EMBL" id="JARK01001560">
    <property type="protein sequence ID" value="EYB90006.1"/>
    <property type="molecule type" value="Genomic_DNA"/>
</dbReference>
<reference evidence="2" key="1">
    <citation type="journal article" date="2015" name="Nat. Genet.">
        <title>The genome and transcriptome of the zoonotic hookworm Ancylostoma ceylanicum identify infection-specific gene families.</title>
        <authorList>
            <person name="Schwarz E.M."/>
            <person name="Hu Y."/>
            <person name="Antoshechkin I."/>
            <person name="Miller M.M."/>
            <person name="Sternberg P.W."/>
            <person name="Aroian R.V."/>
        </authorList>
    </citation>
    <scope>NUCLEOTIDE SEQUENCE</scope>
    <source>
        <strain evidence="2">HY135</strain>
    </source>
</reference>
<accession>A0A016SI55</accession>
<protein>
    <submittedName>
        <fullName evidence="1">Uncharacterized protein</fullName>
    </submittedName>
</protein>
<evidence type="ECO:0000313" key="2">
    <source>
        <dbReference type="Proteomes" id="UP000024635"/>
    </source>
</evidence>
<proteinExistence type="predicted"/>
<dbReference type="Proteomes" id="UP000024635">
    <property type="component" value="Unassembled WGS sequence"/>
</dbReference>
<organism evidence="1 2">
    <name type="scientific">Ancylostoma ceylanicum</name>
    <dbReference type="NCBI Taxonomy" id="53326"/>
    <lineage>
        <taxon>Eukaryota</taxon>
        <taxon>Metazoa</taxon>
        <taxon>Ecdysozoa</taxon>
        <taxon>Nematoda</taxon>
        <taxon>Chromadorea</taxon>
        <taxon>Rhabditida</taxon>
        <taxon>Rhabditina</taxon>
        <taxon>Rhabditomorpha</taxon>
        <taxon>Strongyloidea</taxon>
        <taxon>Ancylostomatidae</taxon>
        <taxon>Ancylostomatinae</taxon>
        <taxon>Ancylostoma</taxon>
    </lineage>
</organism>
<keyword evidence="2" id="KW-1185">Reference proteome</keyword>
<dbReference type="AlphaFoldDB" id="A0A016SI55"/>
<sequence length="94" mass="10643">MRKFIPVLRPNLYSGSFTGLPDSNYETGETVQNPTECDESLPKIFEKEACFLKNVSQASNEKWNGVERRADVNSSRPIKVSILTVFVEIFGRKS</sequence>
<comment type="caution">
    <text evidence="1">The sequence shown here is derived from an EMBL/GenBank/DDBJ whole genome shotgun (WGS) entry which is preliminary data.</text>
</comment>
<gene>
    <name evidence="1" type="primary">Acey_s0224.g2704</name>
    <name evidence="1" type="ORF">Y032_0224g2704</name>
</gene>
<name>A0A016SI55_9BILA</name>
<evidence type="ECO:0000313" key="1">
    <source>
        <dbReference type="EMBL" id="EYB90006.1"/>
    </source>
</evidence>